<feature type="binding site" evidence="2">
    <location>
        <begin position="17"/>
        <end position="20"/>
    </location>
    <ligand>
        <name>substrate</name>
    </ligand>
</feature>
<keyword evidence="2" id="KW-0479">Metal-binding</keyword>
<feature type="active site" description="Proton acceptor" evidence="2">
    <location>
        <position position="64"/>
    </location>
</feature>
<dbReference type="PANTHER" id="PTHR10291:SF0">
    <property type="entry name" value="DEHYDRODOLICHYL DIPHOSPHATE SYNTHASE 2"/>
    <property type="match status" value="1"/>
</dbReference>
<evidence type="ECO:0000313" key="4">
    <source>
        <dbReference type="Proteomes" id="UP000824259"/>
    </source>
</evidence>
<feature type="binding site" evidence="2">
    <location>
        <begin position="61"/>
        <end position="63"/>
    </location>
    <ligand>
        <name>substrate</name>
    </ligand>
</feature>
<dbReference type="InterPro" id="IPR036424">
    <property type="entry name" value="UPP_synth-like_sf"/>
</dbReference>
<keyword evidence="2" id="KW-0460">Magnesium</keyword>
<gene>
    <name evidence="3" type="ORF">H9779_05380</name>
</gene>
<dbReference type="Gene3D" id="3.40.1180.10">
    <property type="entry name" value="Decaprenyl diphosphate synthase-like"/>
    <property type="match status" value="1"/>
</dbReference>
<proteinExistence type="inferred from homology"/>
<dbReference type="Proteomes" id="UP000824259">
    <property type="component" value="Unassembled WGS sequence"/>
</dbReference>
<dbReference type="InterPro" id="IPR001441">
    <property type="entry name" value="UPP_synth-like"/>
</dbReference>
<dbReference type="NCBIfam" id="TIGR00055">
    <property type="entry name" value="uppS"/>
    <property type="match status" value="1"/>
</dbReference>
<comment type="subunit">
    <text evidence="2">Homodimer.</text>
</comment>
<dbReference type="GO" id="GO:0000287">
    <property type="term" value="F:magnesium ion binding"/>
    <property type="evidence" value="ECO:0007669"/>
    <property type="project" value="UniProtKB-UniRule"/>
</dbReference>
<dbReference type="NCBIfam" id="NF011405">
    <property type="entry name" value="PRK14830.1"/>
    <property type="match status" value="1"/>
</dbReference>
<comment type="similarity">
    <text evidence="2">Belongs to the UPP synthase family.</text>
</comment>
<feature type="active site" evidence="2">
    <location>
        <position position="16"/>
    </location>
</feature>
<feature type="binding site" evidence="2">
    <location>
        <position position="67"/>
    </location>
    <ligand>
        <name>substrate</name>
    </ligand>
</feature>
<dbReference type="HAMAP" id="MF_01139">
    <property type="entry name" value="ISPT"/>
    <property type="match status" value="1"/>
</dbReference>
<dbReference type="GO" id="GO:0016094">
    <property type="term" value="P:polyprenol biosynthetic process"/>
    <property type="evidence" value="ECO:0007669"/>
    <property type="project" value="TreeGrafter"/>
</dbReference>
<accession>A0A9D2L496</accession>
<comment type="caution">
    <text evidence="3">The sequence shown here is derived from an EMBL/GenBank/DDBJ whole genome shotgun (WGS) entry which is preliminary data.</text>
</comment>
<sequence length="244" mass="27941">MSEQKRIPQHVAIIMDGNGRWAQQHGLERYAGHIQGVESVRRTIKAAARHGVSYLTLYAFSTENWNRPAEEVNALMELFCKCVINETENLKTEGVRVKIIGDKNRLPGNVQEHLTRIEEQTAQGERLTLLLALNYSSRDELTHAVQQLARKVAAGTLNPETITEQSVEQSLYTAGYPDPDLIIRTSGEQRLSNFLLWQAAYAEFYFTPVLWPDFSDEEFARALDEYAARERRFGRVTNRNEERS</sequence>
<dbReference type="Pfam" id="PF01255">
    <property type="entry name" value="Prenyltransf"/>
    <property type="match status" value="1"/>
</dbReference>
<feature type="binding site" evidence="2">
    <location>
        <begin position="190"/>
        <end position="192"/>
    </location>
    <ligand>
        <name>substrate</name>
    </ligand>
</feature>
<dbReference type="EMBL" id="DWYR01000013">
    <property type="protein sequence ID" value="HJA99014.1"/>
    <property type="molecule type" value="Genomic_DNA"/>
</dbReference>
<dbReference type="PANTHER" id="PTHR10291">
    <property type="entry name" value="DEHYDRODOLICHYL DIPHOSPHATE SYNTHASE FAMILY MEMBER"/>
    <property type="match status" value="1"/>
</dbReference>
<feature type="binding site" evidence="2">
    <location>
        <position position="16"/>
    </location>
    <ligand>
        <name>Mg(2+)</name>
        <dbReference type="ChEBI" id="CHEBI:18420"/>
    </ligand>
</feature>
<feature type="binding site" evidence="2">
    <location>
        <position position="29"/>
    </location>
    <ligand>
        <name>substrate</name>
    </ligand>
</feature>
<reference evidence="3" key="1">
    <citation type="journal article" date="2021" name="PeerJ">
        <title>Extensive microbial diversity within the chicken gut microbiome revealed by metagenomics and culture.</title>
        <authorList>
            <person name="Gilroy R."/>
            <person name="Ravi A."/>
            <person name="Getino M."/>
            <person name="Pursley I."/>
            <person name="Horton D.L."/>
            <person name="Alikhan N.F."/>
            <person name="Baker D."/>
            <person name="Gharbi K."/>
            <person name="Hall N."/>
            <person name="Watson M."/>
            <person name="Adriaenssens E.M."/>
            <person name="Foster-Nyarko E."/>
            <person name="Jarju S."/>
            <person name="Secka A."/>
            <person name="Antonio M."/>
            <person name="Oren A."/>
            <person name="Chaudhuri R.R."/>
            <person name="La Ragione R."/>
            <person name="Hildebrand F."/>
            <person name="Pallen M.J."/>
        </authorList>
    </citation>
    <scope>NUCLEOTIDE SEQUENCE</scope>
    <source>
        <strain evidence="3">CHK169-11906</strain>
    </source>
</reference>
<feature type="binding site" evidence="2">
    <location>
        <position position="203"/>
    </location>
    <ligand>
        <name>Mg(2+)</name>
        <dbReference type="ChEBI" id="CHEBI:18420"/>
    </ligand>
</feature>
<feature type="binding site" evidence="2">
    <location>
        <position position="184"/>
    </location>
    <ligand>
        <name>substrate</name>
    </ligand>
</feature>
<reference evidence="3" key="2">
    <citation type="submission" date="2021-04" db="EMBL/GenBank/DDBJ databases">
        <authorList>
            <person name="Gilroy R."/>
        </authorList>
    </citation>
    <scope>NUCLEOTIDE SEQUENCE</scope>
    <source>
        <strain evidence="3">CHK169-11906</strain>
    </source>
</reference>
<evidence type="ECO:0000256" key="1">
    <source>
        <dbReference type="ARBA" id="ARBA00022679"/>
    </source>
</evidence>
<protein>
    <recommendedName>
        <fullName evidence="2">Isoprenyl transferase</fullName>
        <ecNumber evidence="2">2.5.1.-</ecNumber>
    </recommendedName>
</protein>
<evidence type="ECO:0000313" key="3">
    <source>
        <dbReference type="EMBL" id="HJA99014.1"/>
    </source>
</evidence>
<dbReference type="SUPFAM" id="SSF64005">
    <property type="entry name" value="Undecaprenyl diphosphate synthase"/>
    <property type="match status" value="1"/>
</dbReference>
<dbReference type="FunFam" id="3.40.1180.10:FF:000001">
    <property type="entry name" value="(2E,6E)-farnesyl-diphosphate-specific ditrans,polycis-undecaprenyl-diphosphate synthase"/>
    <property type="match status" value="1"/>
</dbReference>
<dbReference type="EC" id="2.5.1.-" evidence="2"/>
<name>A0A9D2L496_9BACT</name>
<dbReference type="InterPro" id="IPR018520">
    <property type="entry name" value="UPP_synth-like_CS"/>
</dbReference>
<keyword evidence="1 2" id="KW-0808">Transferase</keyword>
<organism evidence="3 4">
    <name type="scientific">Candidatus Alistipes avicola</name>
    <dbReference type="NCBI Taxonomy" id="2838432"/>
    <lineage>
        <taxon>Bacteria</taxon>
        <taxon>Pseudomonadati</taxon>
        <taxon>Bacteroidota</taxon>
        <taxon>Bacteroidia</taxon>
        <taxon>Bacteroidales</taxon>
        <taxon>Rikenellaceae</taxon>
        <taxon>Alistipes</taxon>
    </lineage>
</organism>
<dbReference type="AlphaFoldDB" id="A0A9D2L496"/>
<dbReference type="CDD" id="cd00475">
    <property type="entry name" value="Cis_IPPS"/>
    <property type="match status" value="1"/>
</dbReference>
<evidence type="ECO:0000256" key="2">
    <source>
        <dbReference type="HAMAP-Rule" id="MF_01139"/>
    </source>
</evidence>
<comment type="function">
    <text evidence="2">Catalyzes the condensation of isopentenyl diphosphate (IPP) with allylic pyrophosphates generating different type of terpenoids.</text>
</comment>
<feature type="binding site" evidence="2">
    <location>
        <position position="65"/>
    </location>
    <ligand>
        <name>substrate</name>
    </ligand>
</feature>
<feature type="binding site" evidence="2">
    <location>
        <position position="21"/>
    </location>
    <ligand>
        <name>substrate</name>
    </ligand>
</feature>
<feature type="binding site" evidence="2">
    <location>
        <position position="33"/>
    </location>
    <ligand>
        <name>substrate</name>
    </ligand>
</feature>
<comment type="cofactor">
    <cofactor evidence="2">
        <name>Mg(2+)</name>
        <dbReference type="ChEBI" id="CHEBI:18420"/>
    </cofactor>
    <text evidence="2">Binds 2 magnesium ions per subunit.</text>
</comment>
<dbReference type="PROSITE" id="PS01066">
    <property type="entry name" value="UPP_SYNTHASE"/>
    <property type="match status" value="1"/>
</dbReference>
<dbReference type="GO" id="GO:0045547">
    <property type="term" value="F:ditrans,polycis-polyprenyl diphosphate synthase [(2E,6E)-farnesyl diphosphate specific] activity"/>
    <property type="evidence" value="ECO:0007669"/>
    <property type="project" value="TreeGrafter"/>
</dbReference>